<evidence type="ECO:0000256" key="1">
    <source>
        <dbReference type="SAM" id="Phobius"/>
    </source>
</evidence>
<dbReference type="AlphaFoldDB" id="A0A318SU07"/>
<feature type="chain" id="PRO_5016339014" description="Virion coat protein B" evidence="2">
    <location>
        <begin position="26"/>
        <end position="69"/>
    </location>
</feature>
<evidence type="ECO:0008006" key="5">
    <source>
        <dbReference type="Google" id="ProtNLM"/>
    </source>
</evidence>
<feature type="transmembrane region" description="Helical" evidence="1">
    <location>
        <begin position="41"/>
        <end position="59"/>
    </location>
</feature>
<sequence length="69" mass="6939">MFASTRSRIAALAVAPLALVGTAQAAVPAGVTTAMTDLSTDGVAIVGAIMGACISIWGLKKLATKFGWF</sequence>
<keyword evidence="4" id="KW-1185">Reference proteome</keyword>
<evidence type="ECO:0000313" key="3">
    <source>
        <dbReference type="EMBL" id="PYE72992.1"/>
    </source>
</evidence>
<evidence type="ECO:0000256" key="2">
    <source>
        <dbReference type="SAM" id="SignalP"/>
    </source>
</evidence>
<protein>
    <recommendedName>
        <fullName evidence="5">Virion coat protein B</fullName>
    </recommendedName>
</protein>
<organism evidence="3 4">
    <name type="scientific">Xylophilus ampelinus</name>
    <dbReference type="NCBI Taxonomy" id="54067"/>
    <lineage>
        <taxon>Bacteria</taxon>
        <taxon>Pseudomonadati</taxon>
        <taxon>Pseudomonadota</taxon>
        <taxon>Betaproteobacteria</taxon>
        <taxon>Burkholderiales</taxon>
        <taxon>Xylophilus</taxon>
    </lineage>
</organism>
<gene>
    <name evidence="3" type="ORF">DFQ15_1483</name>
</gene>
<accession>A0A318SU07</accession>
<feature type="signal peptide" evidence="2">
    <location>
        <begin position="1"/>
        <end position="25"/>
    </location>
</feature>
<keyword evidence="1" id="KW-1133">Transmembrane helix</keyword>
<dbReference type="RefSeq" id="WP_110467033.1">
    <property type="nucleotide sequence ID" value="NZ_JAMOFZ010000048.1"/>
</dbReference>
<reference evidence="3 4" key="1">
    <citation type="submission" date="2018-06" db="EMBL/GenBank/DDBJ databases">
        <title>Genomic Encyclopedia of Type Strains, Phase III (KMG-III): the genomes of soil and plant-associated and newly described type strains.</title>
        <authorList>
            <person name="Whitman W."/>
        </authorList>
    </citation>
    <scope>NUCLEOTIDE SEQUENCE [LARGE SCALE GENOMIC DNA]</scope>
    <source>
        <strain evidence="3 4">CECT 7646</strain>
    </source>
</reference>
<dbReference type="EMBL" id="QJTC01000048">
    <property type="protein sequence ID" value="PYE72992.1"/>
    <property type="molecule type" value="Genomic_DNA"/>
</dbReference>
<evidence type="ECO:0000313" key="4">
    <source>
        <dbReference type="Proteomes" id="UP000247540"/>
    </source>
</evidence>
<name>A0A318SU07_9BURK</name>
<comment type="caution">
    <text evidence="3">The sequence shown here is derived from an EMBL/GenBank/DDBJ whole genome shotgun (WGS) entry which is preliminary data.</text>
</comment>
<proteinExistence type="predicted"/>
<dbReference type="Proteomes" id="UP000247540">
    <property type="component" value="Unassembled WGS sequence"/>
</dbReference>
<keyword evidence="2" id="KW-0732">Signal</keyword>
<keyword evidence="1" id="KW-0472">Membrane</keyword>
<dbReference type="InterPro" id="IPR008020">
    <property type="entry name" value="G8P"/>
</dbReference>
<dbReference type="OrthoDB" id="8913352at2"/>
<keyword evidence="1" id="KW-0812">Transmembrane</keyword>
<dbReference type="Pfam" id="PF05356">
    <property type="entry name" value="Phage_Coat_B"/>
    <property type="match status" value="1"/>
</dbReference>